<keyword evidence="1" id="KW-0695">RNA-directed DNA polymerase</keyword>
<reference evidence="1" key="1">
    <citation type="journal article" date="2019" name="Sci. Rep.">
        <title>Draft genome of Tanacetum cinerariifolium, the natural source of mosquito coil.</title>
        <authorList>
            <person name="Yamashiro T."/>
            <person name="Shiraishi A."/>
            <person name="Satake H."/>
            <person name="Nakayama K."/>
        </authorList>
    </citation>
    <scope>NUCLEOTIDE SEQUENCE</scope>
</reference>
<dbReference type="PANTHER" id="PTHR33116:SF86">
    <property type="entry name" value="REVERSE TRANSCRIPTASE DOMAIN-CONTAINING PROTEIN"/>
    <property type="match status" value="1"/>
</dbReference>
<evidence type="ECO:0000313" key="1">
    <source>
        <dbReference type="EMBL" id="GEU86286.1"/>
    </source>
</evidence>
<dbReference type="PANTHER" id="PTHR33116">
    <property type="entry name" value="REVERSE TRANSCRIPTASE ZINC-BINDING DOMAIN-CONTAINING PROTEIN-RELATED-RELATED"/>
    <property type="match status" value="1"/>
</dbReference>
<dbReference type="GO" id="GO:0003964">
    <property type="term" value="F:RNA-directed DNA polymerase activity"/>
    <property type="evidence" value="ECO:0007669"/>
    <property type="project" value="UniProtKB-KW"/>
</dbReference>
<gene>
    <name evidence="1" type="ORF">Tci_058264</name>
</gene>
<sequence>MCNLVWGYFSELFSSLSPQDCESAVNDIDRSLTYNERQALERRVTSSEVYEALMQMDPSKAPTDGITTLFYQKYWCFTGHVTPTRGLRQGDLVSPYIFVMCAEVLSSMIRKSVMKGHIHGVRVCRGAPEISHLFFAYDSIFFTRSSVEESCRLKGLPSVIGRSKKVVFQAILDKIKKKLYGWKEKTLSIAGQESLNVYWWENRVKENPIRWCTWERMCVSKFRGGLGFRHLGLFNRSLLAKQVWRLITSPTILAARILKACYFPRSSFFDAKIGYHPSYIWRSFLSVKDIVHKGCKWNIGDGQGVNVWNDFWVDDHRSLGPKPNNCDVDQVSDLLNHEGDAWNHELLSSLFPHNISSKIAGCFVSKSRNDVLYWHNNPGGRFSCKSTYLLAIEADEDMACTTISDDLIEF</sequence>
<accession>A0A6L2NJ62</accession>
<organism evidence="1">
    <name type="scientific">Tanacetum cinerariifolium</name>
    <name type="common">Dalmatian daisy</name>
    <name type="synonym">Chrysanthemum cinerariifolium</name>
    <dbReference type="NCBI Taxonomy" id="118510"/>
    <lineage>
        <taxon>Eukaryota</taxon>
        <taxon>Viridiplantae</taxon>
        <taxon>Streptophyta</taxon>
        <taxon>Embryophyta</taxon>
        <taxon>Tracheophyta</taxon>
        <taxon>Spermatophyta</taxon>
        <taxon>Magnoliopsida</taxon>
        <taxon>eudicotyledons</taxon>
        <taxon>Gunneridae</taxon>
        <taxon>Pentapetalae</taxon>
        <taxon>asterids</taxon>
        <taxon>campanulids</taxon>
        <taxon>Asterales</taxon>
        <taxon>Asteraceae</taxon>
        <taxon>Asteroideae</taxon>
        <taxon>Anthemideae</taxon>
        <taxon>Anthemidinae</taxon>
        <taxon>Tanacetum</taxon>
    </lineage>
</organism>
<protein>
    <submittedName>
        <fullName evidence="1">Reverse transcriptase</fullName>
    </submittedName>
</protein>
<proteinExistence type="predicted"/>
<dbReference type="AlphaFoldDB" id="A0A6L2NJ62"/>
<dbReference type="EMBL" id="BKCJ010009289">
    <property type="protein sequence ID" value="GEU86286.1"/>
    <property type="molecule type" value="Genomic_DNA"/>
</dbReference>
<name>A0A6L2NJ62_TANCI</name>
<keyword evidence="1" id="KW-0808">Transferase</keyword>
<comment type="caution">
    <text evidence="1">The sequence shown here is derived from an EMBL/GenBank/DDBJ whole genome shotgun (WGS) entry which is preliminary data.</text>
</comment>
<keyword evidence="1" id="KW-0548">Nucleotidyltransferase</keyword>